<dbReference type="Proteomes" id="UP000242502">
    <property type="component" value="Unassembled WGS sequence"/>
</dbReference>
<organism evidence="2 3">
    <name type="scientific">Candidatus Endobugula sertula</name>
    <name type="common">Bugula neritina bacterial symbiont</name>
    <dbReference type="NCBI Taxonomy" id="62101"/>
    <lineage>
        <taxon>Bacteria</taxon>
        <taxon>Pseudomonadati</taxon>
        <taxon>Pseudomonadota</taxon>
        <taxon>Gammaproteobacteria</taxon>
        <taxon>Cellvibrionales</taxon>
        <taxon>Cellvibrionaceae</taxon>
        <taxon>Candidatus Endobugula</taxon>
    </lineage>
</organism>
<reference evidence="2 3" key="1">
    <citation type="journal article" date="2016" name="Appl. Environ. Microbiol.">
        <title>Lack of Overt Genome Reduction in the Bryostatin-Producing Bryozoan Symbiont "Candidatus Endobugula sertula".</title>
        <authorList>
            <person name="Miller I.J."/>
            <person name="Vanee N."/>
            <person name="Fong S.S."/>
            <person name="Lim-Fong G.E."/>
            <person name="Kwan J.C."/>
        </authorList>
    </citation>
    <scope>NUCLEOTIDE SEQUENCE [LARGE SCALE GENOMIC DNA]</scope>
    <source>
        <strain evidence="2">AB1-4</strain>
    </source>
</reference>
<feature type="domain" description="ParE-like toxin" evidence="1">
    <location>
        <begin position="18"/>
        <end position="83"/>
    </location>
</feature>
<accession>A0A1D2QLH4</accession>
<evidence type="ECO:0000313" key="2">
    <source>
        <dbReference type="EMBL" id="ODS22418.1"/>
    </source>
</evidence>
<name>A0A1D2QLH4_9GAMM</name>
<dbReference type="Gene3D" id="3.30.2310.20">
    <property type="entry name" value="RelE-like"/>
    <property type="match status" value="1"/>
</dbReference>
<dbReference type="InterPro" id="IPR035093">
    <property type="entry name" value="RelE/ParE_toxin_dom_sf"/>
</dbReference>
<dbReference type="EMBL" id="MDLC01000083">
    <property type="protein sequence ID" value="ODS22418.1"/>
    <property type="molecule type" value="Genomic_DNA"/>
</dbReference>
<comment type="caution">
    <text evidence="2">The sequence shown here is derived from an EMBL/GenBank/DDBJ whole genome shotgun (WGS) entry which is preliminary data.</text>
</comment>
<dbReference type="Pfam" id="PF24732">
    <property type="entry name" value="ParE_like"/>
    <property type="match status" value="1"/>
</dbReference>
<gene>
    <name evidence="2" type="ORF">AB835_14215</name>
</gene>
<evidence type="ECO:0000313" key="3">
    <source>
        <dbReference type="Proteomes" id="UP000242502"/>
    </source>
</evidence>
<dbReference type="STRING" id="62101.AB835_14215"/>
<sequence length="88" mass="10557">MQSKTTERFRKCFNQLPQHVQRQARAAYQCFKENPQHPSLRFKPVHHNQPIYSVRVNRQYRALSVKEGDTLIWFWIGDHEGYDALLKS</sequence>
<evidence type="ECO:0000259" key="1">
    <source>
        <dbReference type="Pfam" id="PF24732"/>
    </source>
</evidence>
<dbReference type="SUPFAM" id="SSF143011">
    <property type="entry name" value="RelE-like"/>
    <property type="match status" value="1"/>
</dbReference>
<protein>
    <recommendedName>
        <fullName evidence="1">ParE-like toxin domain-containing protein</fullName>
    </recommendedName>
</protein>
<dbReference type="InterPro" id="IPR056925">
    <property type="entry name" value="ParE-like"/>
</dbReference>
<proteinExistence type="predicted"/>
<dbReference type="AlphaFoldDB" id="A0A1D2QLH4"/>